<sequence length="199" mass="21321">MLASNTLLWVLVLALTVMVLALARQIGVLNDRVAPAGALTPTGGPKIGETTNAVHVRDLRGTDVTIGGEGKDLTTLLMFVSPTCPVCKTLVPTAMSLAKYEGFHLLFASDGDSIDAHRSYIKDMGIDEDRYVLSEALGMEYRVSKLPFAVLIDSDGTLASLGLVNTREHLESLVEAMRTGVATIQEYVGSYVPEPVKEA</sequence>
<dbReference type="InterPro" id="IPR013478">
    <property type="entry name" value="MeN_DH_accessory"/>
</dbReference>
<reference evidence="9" key="1">
    <citation type="submission" date="2018-05" db="EMBL/GenBank/DDBJ databases">
        <authorList>
            <person name="Lanie J.A."/>
            <person name="Ng W.-L."/>
            <person name="Kazmierczak K.M."/>
            <person name="Andrzejewski T.M."/>
            <person name="Davidsen T.M."/>
            <person name="Wayne K.J."/>
            <person name="Tettelin H."/>
            <person name="Glass J.I."/>
            <person name="Rusch D."/>
            <person name="Podicherti R."/>
            <person name="Tsui H.-C.T."/>
            <person name="Winkler M.E."/>
        </authorList>
    </citation>
    <scope>NUCLEOTIDE SEQUENCE</scope>
</reference>
<evidence type="ECO:0000256" key="4">
    <source>
        <dbReference type="ARBA" id="ARBA00019076"/>
    </source>
</evidence>
<organism evidence="9">
    <name type="scientific">marine metagenome</name>
    <dbReference type="NCBI Taxonomy" id="408172"/>
    <lineage>
        <taxon>unclassified sequences</taxon>
        <taxon>metagenomes</taxon>
        <taxon>ecological metagenomes</taxon>
    </lineage>
</organism>
<proteinExistence type="predicted"/>
<evidence type="ECO:0000256" key="5">
    <source>
        <dbReference type="ARBA" id="ARBA00022692"/>
    </source>
</evidence>
<gene>
    <name evidence="9" type="ORF">METZ01_LOCUS49493</name>
</gene>
<comment type="subcellular location">
    <subcellularLocation>
        <location evidence="2">Membrane</location>
        <topology evidence="2">Single-pass membrane protein</topology>
    </subcellularLocation>
</comment>
<dbReference type="Gene3D" id="3.40.30.10">
    <property type="entry name" value="Glutaredoxin"/>
    <property type="match status" value="1"/>
</dbReference>
<dbReference type="Pfam" id="PF13905">
    <property type="entry name" value="Thioredoxin_8"/>
    <property type="match status" value="1"/>
</dbReference>
<evidence type="ECO:0000256" key="7">
    <source>
        <dbReference type="ARBA" id="ARBA00023136"/>
    </source>
</evidence>
<dbReference type="InterPro" id="IPR013766">
    <property type="entry name" value="Thioredoxin_domain"/>
</dbReference>
<accession>A0A381RZS8</accession>
<comment type="pathway">
    <text evidence="3">One-carbon metabolism; methylamine degradation.</text>
</comment>
<protein>
    <recommendedName>
        <fullName evidence="4">Methylamine utilization protein MauD</fullName>
    </recommendedName>
</protein>
<dbReference type="InterPro" id="IPR036249">
    <property type="entry name" value="Thioredoxin-like_sf"/>
</dbReference>
<dbReference type="NCBIfam" id="TIGR02661">
    <property type="entry name" value="MauD"/>
    <property type="match status" value="1"/>
</dbReference>
<feature type="domain" description="Thioredoxin" evidence="8">
    <location>
        <begin position="28"/>
        <end position="179"/>
    </location>
</feature>
<keyword evidence="6" id="KW-1133">Transmembrane helix</keyword>
<evidence type="ECO:0000256" key="6">
    <source>
        <dbReference type="ARBA" id="ARBA00022989"/>
    </source>
</evidence>
<comment type="function">
    <text evidence="1">May be specifically involved in the processing, transport, and/or maturation of the MADH beta-subunit.</text>
</comment>
<dbReference type="UniPathway" id="UPA00895"/>
<dbReference type="GO" id="GO:0030416">
    <property type="term" value="P:methylamine metabolic process"/>
    <property type="evidence" value="ECO:0007669"/>
    <property type="project" value="InterPro"/>
</dbReference>
<keyword evidence="7" id="KW-0472">Membrane</keyword>
<dbReference type="PROSITE" id="PS51352">
    <property type="entry name" value="THIOREDOXIN_2"/>
    <property type="match status" value="1"/>
</dbReference>
<dbReference type="SUPFAM" id="SSF52833">
    <property type="entry name" value="Thioredoxin-like"/>
    <property type="match status" value="1"/>
</dbReference>
<dbReference type="InterPro" id="IPR012336">
    <property type="entry name" value="Thioredoxin-like_fold"/>
</dbReference>
<evidence type="ECO:0000313" key="9">
    <source>
        <dbReference type="EMBL" id="SUZ96639.1"/>
    </source>
</evidence>
<dbReference type="EMBL" id="UINC01002434">
    <property type="protein sequence ID" value="SUZ96639.1"/>
    <property type="molecule type" value="Genomic_DNA"/>
</dbReference>
<evidence type="ECO:0000256" key="2">
    <source>
        <dbReference type="ARBA" id="ARBA00004167"/>
    </source>
</evidence>
<evidence type="ECO:0000259" key="8">
    <source>
        <dbReference type="PROSITE" id="PS51352"/>
    </source>
</evidence>
<keyword evidence="5" id="KW-0812">Transmembrane</keyword>
<dbReference type="AlphaFoldDB" id="A0A381RZS8"/>
<dbReference type="GO" id="GO:0016020">
    <property type="term" value="C:membrane"/>
    <property type="evidence" value="ECO:0007669"/>
    <property type="project" value="UniProtKB-SubCell"/>
</dbReference>
<evidence type="ECO:0000256" key="1">
    <source>
        <dbReference type="ARBA" id="ARBA00003475"/>
    </source>
</evidence>
<evidence type="ECO:0000256" key="3">
    <source>
        <dbReference type="ARBA" id="ARBA00004856"/>
    </source>
</evidence>
<name>A0A381RZS8_9ZZZZ</name>